<proteinExistence type="predicted"/>
<feature type="signal peptide" evidence="1">
    <location>
        <begin position="1"/>
        <end position="18"/>
    </location>
</feature>
<dbReference type="EMBL" id="PXNP01000009">
    <property type="protein sequence ID" value="PSF13469.1"/>
    <property type="molecule type" value="Genomic_DNA"/>
</dbReference>
<comment type="caution">
    <text evidence="2">The sequence shown here is derived from an EMBL/GenBank/DDBJ whole genome shotgun (WGS) entry which is preliminary data.</text>
</comment>
<gene>
    <name evidence="2" type="ORF">C7H09_02370</name>
</gene>
<keyword evidence="1" id="KW-0732">Signal</keyword>
<dbReference type="RefSeq" id="WP_106761032.1">
    <property type="nucleotide sequence ID" value="NZ_PXNP01000009.1"/>
</dbReference>
<evidence type="ECO:0000313" key="2">
    <source>
        <dbReference type="EMBL" id="PSF13469.1"/>
    </source>
</evidence>
<dbReference type="Proteomes" id="UP000239866">
    <property type="component" value="Unassembled WGS sequence"/>
</dbReference>
<keyword evidence="3" id="KW-1185">Reference proteome</keyword>
<accession>A0A2T1KTP9</accession>
<evidence type="ECO:0000256" key="1">
    <source>
        <dbReference type="SAM" id="SignalP"/>
    </source>
</evidence>
<evidence type="ECO:0008006" key="4">
    <source>
        <dbReference type="Google" id="ProtNLM"/>
    </source>
</evidence>
<dbReference type="AlphaFoldDB" id="A0A2T1KTP9"/>
<dbReference type="PROSITE" id="PS51257">
    <property type="entry name" value="PROKAR_LIPOPROTEIN"/>
    <property type="match status" value="1"/>
</dbReference>
<name>A0A2T1KTP9_9GAMM</name>
<dbReference type="OrthoDB" id="6354562at2"/>
<organism evidence="2 3">
    <name type="scientific">Marinobacter fuscus</name>
    <dbReference type="NCBI Taxonomy" id="2109942"/>
    <lineage>
        <taxon>Bacteria</taxon>
        <taxon>Pseudomonadati</taxon>
        <taxon>Pseudomonadota</taxon>
        <taxon>Gammaproteobacteria</taxon>
        <taxon>Pseudomonadales</taxon>
        <taxon>Marinobacteraceae</taxon>
        <taxon>Marinobacter</taxon>
    </lineage>
</organism>
<reference evidence="2 3" key="1">
    <citation type="submission" date="2018-03" db="EMBL/GenBank/DDBJ databases">
        <title>Marinobacter brunus sp. nov., a marine bacterium of Gamma-proteobacteria isolated from the surface seawater of the South China Sea.</title>
        <authorList>
            <person name="Cheng H."/>
            <person name="Wu Y.-H."/>
            <person name="Xamxidin M."/>
            <person name="Xu X.-W."/>
        </authorList>
    </citation>
    <scope>NUCLEOTIDE SEQUENCE [LARGE SCALE GENOMIC DNA]</scope>
    <source>
        <strain evidence="2 3">NH169-3</strain>
    </source>
</reference>
<protein>
    <recommendedName>
        <fullName evidence="4">Lipoprotein</fullName>
    </recommendedName>
</protein>
<evidence type="ECO:0000313" key="3">
    <source>
        <dbReference type="Proteomes" id="UP000239866"/>
    </source>
</evidence>
<sequence length="333" mass="36818">MRHARVFAVATLSALVAAGCQMESSSGSSTLNPATDVNVTFSSFELNQQPETFLFTDLILAIEPNANAPEASEARQQAAAIRAEIARFAGLSYNQESPPRISSVRNPLDLIHRVIGANEIQNFTEARQYMVQRIQAGEAGEYNNRTNQVSIRFTDLKAFEEGKALQDYEWKYPIAKWVYTPDSSNRVTRVLTWVASGSFADNTTRPSATLATQFAPESFRASGYNELGQLYTEGTLVIEGEREMSFARQYEGLNSDTLIIDGTKLGTANDTAGGPVFEFNNQAVDCLKIEMDYSAPELRIFRSLDEPPTSPDYCSKKAAPDTRYATRVTGLRK</sequence>
<feature type="chain" id="PRO_5015752929" description="Lipoprotein" evidence="1">
    <location>
        <begin position="19"/>
        <end position="333"/>
    </location>
</feature>